<dbReference type="CDD" id="cd12148">
    <property type="entry name" value="fungal_TF_MHR"/>
    <property type="match status" value="1"/>
</dbReference>
<evidence type="ECO:0000256" key="2">
    <source>
        <dbReference type="ARBA" id="ARBA00023242"/>
    </source>
</evidence>
<organism evidence="5 6">
    <name type="scientific">Vanrija albida</name>
    <dbReference type="NCBI Taxonomy" id="181172"/>
    <lineage>
        <taxon>Eukaryota</taxon>
        <taxon>Fungi</taxon>
        <taxon>Dikarya</taxon>
        <taxon>Basidiomycota</taxon>
        <taxon>Agaricomycotina</taxon>
        <taxon>Tremellomycetes</taxon>
        <taxon>Trichosporonales</taxon>
        <taxon>Trichosporonaceae</taxon>
        <taxon>Vanrija</taxon>
    </lineage>
</organism>
<dbReference type="SUPFAM" id="SSF57701">
    <property type="entry name" value="Zn2/Cys6 DNA-binding domain"/>
    <property type="match status" value="1"/>
</dbReference>
<keyword evidence="1" id="KW-0479">Metal-binding</keyword>
<feature type="compositionally biased region" description="Pro residues" evidence="3">
    <location>
        <begin position="83"/>
        <end position="99"/>
    </location>
</feature>
<name>A0ABR3QFE7_9TREE</name>
<dbReference type="InterPro" id="IPR050987">
    <property type="entry name" value="AtrR-like"/>
</dbReference>
<comment type="caution">
    <text evidence="5">The sequence shown here is derived from an EMBL/GenBank/DDBJ whole genome shotgun (WGS) entry which is preliminary data.</text>
</comment>
<feature type="domain" description="Zn(2)-C6 fungal-type" evidence="4">
    <location>
        <begin position="12"/>
        <end position="44"/>
    </location>
</feature>
<proteinExistence type="predicted"/>
<accession>A0ABR3QFE7</accession>
<dbReference type="PROSITE" id="PS00463">
    <property type="entry name" value="ZN2_CY6_FUNGAL_1"/>
    <property type="match status" value="1"/>
</dbReference>
<protein>
    <recommendedName>
        <fullName evidence="4">Zn(2)-C6 fungal-type domain-containing protein</fullName>
    </recommendedName>
</protein>
<dbReference type="PANTHER" id="PTHR46910:SF40">
    <property type="entry name" value="ZN(II)2CYS6 TRANSCRIPTION FACTOR (EUROFUNG)"/>
    <property type="match status" value="1"/>
</dbReference>
<dbReference type="InterPro" id="IPR007219">
    <property type="entry name" value="XnlR_reg_dom"/>
</dbReference>
<dbReference type="Pfam" id="PF04082">
    <property type="entry name" value="Fungal_trans"/>
    <property type="match status" value="1"/>
</dbReference>
<dbReference type="Gene3D" id="4.10.240.10">
    <property type="entry name" value="Zn(2)-C6 fungal-type DNA-binding domain"/>
    <property type="match status" value="1"/>
</dbReference>
<dbReference type="InterPro" id="IPR036864">
    <property type="entry name" value="Zn2-C6_fun-type_DNA-bd_sf"/>
</dbReference>
<evidence type="ECO:0000259" key="4">
    <source>
        <dbReference type="PROSITE" id="PS50048"/>
    </source>
</evidence>
<evidence type="ECO:0000256" key="1">
    <source>
        <dbReference type="ARBA" id="ARBA00022723"/>
    </source>
</evidence>
<keyword evidence="2" id="KW-0539">Nucleus</keyword>
<sequence>MRMRGGAKTTTACDGCRVRRIGCERVPGQRGCAPCARAEIDCTFTHVRQRPGPAPGYKRKIARVSEQPPREWQPAPEPEPEPEPAPPPRGASPPPDPFAPLPRQLLTHLVALYFDYVFWLVPYPHRPSFERDLARRREAGAGEDEWVAMVYGMLTNVLVLPASLLPVSADEAKALLNVCFERVMAFLKREYDEYSADRSQRKPGPAATPTDPSNVALGNGHSALCRELIGSMIFLAVQRNLDRESTYATMQPLEREMYRRMWWLVYCADRSGATCEGARPVLNEDICASVQLPSTLDDEALALAAAGLNVDEHEHAESPLWGFFYSSALWRVAGKIHSRRERDQAVPPDPGTILHRITELDEIIEELDDLLVDTPPFLSLKLDAHVGTPDLPLAVNALLSPVKQGIVVQQSNLYVSQQAIRLVAVQYRRDLVDLRWSAAPPPSAVIPRSDVLAVHKLHDNERAFWVNRDQIVSTLLRVLQALPLELVAVNACPVLSKIRYVASTLLADDGGEGLSLGYLQQYIDYLSRLESLSVYRI</sequence>
<evidence type="ECO:0000313" key="5">
    <source>
        <dbReference type="EMBL" id="KAL1413458.1"/>
    </source>
</evidence>
<dbReference type="PROSITE" id="PS50048">
    <property type="entry name" value="ZN2_CY6_FUNGAL_2"/>
    <property type="match status" value="1"/>
</dbReference>
<evidence type="ECO:0000256" key="3">
    <source>
        <dbReference type="SAM" id="MobiDB-lite"/>
    </source>
</evidence>
<reference evidence="5 6" key="1">
    <citation type="submission" date="2023-08" db="EMBL/GenBank/DDBJ databases">
        <title>Annotated Genome Sequence of Vanrija albida AlHP1.</title>
        <authorList>
            <person name="Herzog R."/>
        </authorList>
    </citation>
    <scope>NUCLEOTIDE SEQUENCE [LARGE SCALE GENOMIC DNA]</scope>
    <source>
        <strain evidence="5 6">AlHP1</strain>
    </source>
</reference>
<dbReference type="PANTHER" id="PTHR46910">
    <property type="entry name" value="TRANSCRIPTION FACTOR PDR1"/>
    <property type="match status" value="1"/>
</dbReference>
<feature type="region of interest" description="Disordered" evidence="3">
    <location>
        <begin position="65"/>
        <end position="99"/>
    </location>
</feature>
<dbReference type="Pfam" id="PF00172">
    <property type="entry name" value="Zn_clus"/>
    <property type="match status" value="1"/>
</dbReference>
<dbReference type="SMART" id="SM00066">
    <property type="entry name" value="GAL4"/>
    <property type="match status" value="1"/>
</dbReference>
<evidence type="ECO:0000313" key="6">
    <source>
        <dbReference type="Proteomes" id="UP001565368"/>
    </source>
</evidence>
<dbReference type="GeneID" id="95982268"/>
<keyword evidence="6" id="KW-1185">Reference proteome</keyword>
<dbReference type="SMART" id="SM00906">
    <property type="entry name" value="Fungal_trans"/>
    <property type="match status" value="1"/>
</dbReference>
<dbReference type="Proteomes" id="UP001565368">
    <property type="component" value="Unassembled WGS sequence"/>
</dbReference>
<dbReference type="RefSeq" id="XP_069213402.1">
    <property type="nucleotide sequence ID" value="XM_069349858.1"/>
</dbReference>
<dbReference type="EMBL" id="JBBXJM010000001">
    <property type="protein sequence ID" value="KAL1413458.1"/>
    <property type="molecule type" value="Genomic_DNA"/>
</dbReference>
<dbReference type="InterPro" id="IPR001138">
    <property type="entry name" value="Zn2Cys6_DnaBD"/>
</dbReference>
<gene>
    <name evidence="5" type="ORF">Q8F55_001225</name>
</gene>